<evidence type="ECO:0000259" key="6">
    <source>
        <dbReference type="Pfam" id="PF13249"/>
    </source>
</evidence>
<dbReference type="PANTHER" id="PTHR11764">
    <property type="entry name" value="TERPENE CYCLASE/MUTASE FAMILY MEMBER"/>
    <property type="match status" value="1"/>
</dbReference>
<dbReference type="NCBIfam" id="TIGR01787">
    <property type="entry name" value="squalene_cyclas"/>
    <property type="match status" value="1"/>
</dbReference>
<dbReference type="SUPFAM" id="SSF48239">
    <property type="entry name" value="Terpenoid cyclases/Protein prenyltransferases"/>
    <property type="match status" value="2"/>
</dbReference>
<dbReference type="GO" id="GO:0016866">
    <property type="term" value="F:intramolecular transferase activity"/>
    <property type="evidence" value="ECO:0007669"/>
    <property type="project" value="InterPro"/>
</dbReference>
<evidence type="ECO:0000256" key="2">
    <source>
        <dbReference type="ARBA" id="ARBA00022737"/>
    </source>
</evidence>
<dbReference type="InterPro" id="IPR018333">
    <property type="entry name" value="Squalene_cyclase"/>
</dbReference>
<dbReference type="GO" id="GO:0016104">
    <property type="term" value="P:triterpenoid biosynthetic process"/>
    <property type="evidence" value="ECO:0007669"/>
    <property type="project" value="InterPro"/>
</dbReference>
<evidence type="ECO:0000259" key="5">
    <source>
        <dbReference type="Pfam" id="PF13243"/>
    </source>
</evidence>
<dbReference type="FunFam" id="1.50.10.20:FF:000011">
    <property type="entry name" value="Terpene cyclase/mutase family member"/>
    <property type="match status" value="1"/>
</dbReference>
<dbReference type="SFLD" id="SFLDG01016">
    <property type="entry name" value="Prenyltransferase_Like_2"/>
    <property type="match status" value="1"/>
</dbReference>
<dbReference type="InterPro" id="IPR032697">
    <property type="entry name" value="SQ_cyclase_N"/>
</dbReference>
<protein>
    <recommendedName>
        <fullName evidence="4">Terpene cyclase/mutase family member</fullName>
        <ecNumber evidence="4">5.4.99.-</ecNumber>
    </recommendedName>
</protein>
<evidence type="ECO:0000256" key="3">
    <source>
        <dbReference type="ARBA" id="ARBA00023235"/>
    </source>
</evidence>
<keyword evidence="3 4" id="KW-0413">Isomerase</keyword>
<accession>A0AAD4XP59</accession>
<dbReference type="PANTHER" id="PTHR11764:SF58">
    <property type="entry name" value="BETA-AMYRIN SYNTHASE-RELATED"/>
    <property type="match status" value="1"/>
</dbReference>
<dbReference type="GO" id="GO:0005811">
    <property type="term" value="C:lipid droplet"/>
    <property type="evidence" value="ECO:0007669"/>
    <property type="project" value="InterPro"/>
</dbReference>
<dbReference type="PROSITE" id="PS01074">
    <property type="entry name" value="TERPENE_SYNTHASES"/>
    <property type="match status" value="1"/>
</dbReference>
<evidence type="ECO:0000313" key="8">
    <source>
        <dbReference type="Proteomes" id="UP001202328"/>
    </source>
</evidence>
<dbReference type="Proteomes" id="UP001202328">
    <property type="component" value="Unassembled WGS sequence"/>
</dbReference>
<organism evidence="7 8">
    <name type="scientific">Papaver atlanticum</name>
    <dbReference type="NCBI Taxonomy" id="357466"/>
    <lineage>
        <taxon>Eukaryota</taxon>
        <taxon>Viridiplantae</taxon>
        <taxon>Streptophyta</taxon>
        <taxon>Embryophyta</taxon>
        <taxon>Tracheophyta</taxon>
        <taxon>Spermatophyta</taxon>
        <taxon>Magnoliopsida</taxon>
        <taxon>Ranunculales</taxon>
        <taxon>Papaveraceae</taxon>
        <taxon>Papaveroideae</taxon>
        <taxon>Papaver</taxon>
    </lineage>
</organism>
<dbReference type="Gene3D" id="1.50.10.20">
    <property type="match status" value="2"/>
</dbReference>
<feature type="domain" description="Squalene cyclase N-terminal" evidence="6">
    <location>
        <begin position="103"/>
        <end position="306"/>
    </location>
</feature>
<dbReference type="EMBL" id="JAJJMB010006973">
    <property type="protein sequence ID" value="KAI3932948.1"/>
    <property type="molecule type" value="Genomic_DNA"/>
</dbReference>
<proteinExistence type="inferred from homology"/>
<comment type="similarity">
    <text evidence="1 4">Belongs to the terpene cyclase/mutase family.</text>
</comment>
<sequence>MWKLKVGYTDGPFSRWLSSTNNFAGRQTWEFDPDAGTTEDRAEVEKARAEFFENRFKVQAAGDVLLRLQRLRENRDEIDLSLPAVKIGDEEDITSEAMTTTLRRAVRFLSAIQLDGGHWGAEIGGPTFFMPPLVFALKITGTLNTILSSEHIKEALRYIYCHQNEDGGYGIHIEGHSTMFGTALNYICMRMLGEGPDGGKDNACARARKWILDHGGVTLIPSWGKTWLSILGVYDWSGCNPMPPEFWLLPSIVPAHPGNMWCFCRLVYMPMSYLYGKRFVGPITDLIISLREELHIQPYNEINWTKCRHACAKEDLYYPHPWVQDLVWDSLHFVMEPFLSWWPGSLIRERDLKLTMKHIHYEDENSRYITIGSVEKSLCMLARWAEDPNSDAFKKHLARIPDYLWVAEDGLKMQSFGSQMWDASFIVQALITSDLTEEIGDTLKKGHDFIKASQVKDNPSGDFRSMYRYTSKGAWTFSDQDHGWQVSDCTSEGLVSCLLLSQLRPEIVGEKMANDRLYDTVDLLLPLQSVNGGVAAWEPAKAPKWLEVLNPTELFRDIVVELESVECTASALHALVIFTELHPNYRKSEIEYAVAKAVNFLENQQNPDGSWYGVWGVCFIYGSWWALRGLAAAGKSYKNSKTVLKACDFLLSIQRQSGGWGESYLSCRKKEYIPLENNKINFVQTAWALMALIQGGQDERDSTPLHRAAKLLINNQMENGDFPQQEMTGAFKRNGMLHYAAYRNAFPLWALGEYRRKILIPSLKR</sequence>
<keyword evidence="8" id="KW-1185">Reference proteome</keyword>
<reference evidence="7" key="1">
    <citation type="submission" date="2022-04" db="EMBL/GenBank/DDBJ databases">
        <title>A functionally conserved STORR gene fusion in Papaver species that diverged 16.8 million years ago.</title>
        <authorList>
            <person name="Catania T."/>
        </authorList>
    </citation>
    <scope>NUCLEOTIDE SEQUENCE</scope>
    <source>
        <strain evidence="7">S-188037</strain>
    </source>
</reference>
<dbReference type="Pfam" id="PF13243">
    <property type="entry name" value="SQHop_cyclase_C"/>
    <property type="match status" value="1"/>
</dbReference>
<name>A0AAD4XP59_9MAGN</name>
<dbReference type="CDD" id="cd02892">
    <property type="entry name" value="SQCY_1"/>
    <property type="match status" value="1"/>
</dbReference>
<keyword evidence="2" id="KW-0677">Repeat</keyword>
<dbReference type="InterPro" id="IPR008930">
    <property type="entry name" value="Terpenoid_cyclase/PrenylTrfase"/>
</dbReference>
<dbReference type="EC" id="5.4.99.-" evidence="4"/>
<evidence type="ECO:0000256" key="1">
    <source>
        <dbReference type="ARBA" id="ARBA00009755"/>
    </source>
</evidence>
<dbReference type="InterPro" id="IPR002365">
    <property type="entry name" value="Terpene_synthase_CS"/>
</dbReference>
<evidence type="ECO:0000313" key="7">
    <source>
        <dbReference type="EMBL" id="KAI3932948.1"/>
    </source>
</evidence>
<evidence type="ECO:0000256" key="4">
    <source>
        <dbReference type="RuleBase" id="RU362003"/>
    </source>
</evidence>
<feature type="domain" description="Squalene cyclase C-terminal" evidence="5">
    <location>
        <begin position="418"/>
        <end position="756"/>
    </location>
</feature>
<dbReference type="InterPro" id="IPR032696">
    <property type="entry name" value="SQ_cyclase_C"/>
</dbReference>
<comment type="caution">
    <text evidence="7">The sequence shown here is derived from an EMBL/GenBank/DDBJ whole genome shotgun (WGS) entry which is preliminary data.</text>
</comment>
<gene>
    <name evidence="7" type="ORF">MKW98_029181</name>
</gene>
<dbReference type="Pfam" id="PF13249">
    <property type="entry name" value="SQHop_cyclase_N"/>
    <property type="match status" value="1"/>
</dbReference>
<dbReference type="AlphaFoldDB" id="A0AAD4XP59"/>